<protein>
    <submittedName>
        <fullName evidence="4">Coiled-coil domain-containing protein 189 isoform X1</fullName>
    </submittedName>
</protein>
<dbReference type="RefSeq" id="XP_019484074.1">
    <property type="nucleotide sequence ID" value="XM_019628529.1"/>
</dbReference>
<feature type="compositionally biased region" description="Acidic residues" evidence="2">
    <location>
        <begin position="286"/>
        <end position="298"/>
    </location>
</feature>
<evidence type="ECO:0000313" key="4">
    <source>
        <dbReference type="RefSeq" id="XP_019484074.1"/>
    </source>
</evidence>
<feature type="compositionally biased region" description="Basic and acidic residues" evidence="2">
    <location>
        <begin position="272"/>
        <end position="282"/>
    </location>
</feature>
<name>A0A8B7Q5N5_HIPAR</name>
<evidence type="ECO:0000256" key="2">
    <source>
        <dbReference type="SAM" id="MobiDB-lite"/>
    </source>
</evidence>
<accession>A0A8B7Q5N5</accession>
<proteinExistence type="predicted"/>
<keyword evidence="1" id="KW-0175">Coiled coil</keyword>
<dbReference type="PANTHER" id="PTHR28457">
    <property type="entry name" value="COILED-COIL DOMAIN-CONTAINING PROTEIN 189"/>
    <property type="match status" value="1"/>
</dbReference>
<evidence type="ECO:0000256" key="1">
    <source>
        <dbReference type="SAM" id="Coils"/>
    </source>
</evidence>
<dbReference type="GeneID" id="109374180"/>
<dbReference type="KEGG" id="hai:109374180"/>
<evidence type="ECO:0000313" key="3">
    <source>
        <dbReference type="Proteomes" id="UP000694851"/>
    </source>
</evidence>
<keyword evidence="3" id="KW-1185">Reference proteome</keyword>
<feature type="region of interest" description="Disordered" evidence="2">
    <location>
        <begin position="268"/>
        <end position="300"/>
    </location>
</feature>
<dbReference type="Proteomes" id="UP000694851">
    <property type="component" value="Unplaced"/>
</dbReference>
<gene>
    <name evidence="4" type="primary">CCDC189</name>
</gene>
<dbReference type="AlphaFoldDB" id="A0A8B7Q5N5"/>
<sequence length="359" mass="40509">MIRQKSSLFQGLRMQSELVQPSELWREPEDLSSVEESATLVGTGVRTELGTTASVGADEDPAVNLFPPPLPRPRICMWKYLDIHSMHRLEKTANTEDLMEALAELLGLGFPQRGLRDAITLDLFSHALIFCRQQSFSPEQMSAACALLQDLHQACVATPLGNVEECYRYFTSVLFCHGVRRPPFSINLFKEEQLLALADYVVNTYFRHFKLYKYVFTPQVLGPGHQDSPYSPFPHCRCPPQPLSSSSQVRLDLSLTYVGLQLPQLSLEETEKEGSKEAEERAVTQQEEEPETAEEPEQEPSQVAILCTYIKSQLNKELVQLQQLVEERLQASEERLSSKLTALEQLFQPPPGKGKSKAK</sequence>
<organism evidence="3 4">
    <name type="scientific">Hipposideros armiger</name>
    <name type="common">Great Himalayan leaf-nosed bat</name>
    <dbReference type="NCBI Taxonomy" id="186990"/>
    <lineage>
        <taxon>Eukaryota</taxon>
        <taxon>Metazoa</taxon>
        <taxon>Chordata</taxon>
        <taxon>Craniata</taxon>
        <taxon>Vertebrata</taxon>
        <taxon>Euteleostomi</taxon>
        <taxon>Mammalia</taxon>
        <taxon>Eutheria</taxon>
        <taxon>Laurasiatheria</taxon>
        <taxon>Chiroptera</taxon>
        <taxon>Yinpterochiroptera</taxon>
        <taxon>Rhinolophoidea</taxon>
        <taxon>Hipposideridae</taxon>
        <taxon>Hipposideros</taxon>
    </lineage>
</organism>
<reference evidence="4" key="1">
    <citation type="submission" date="2025-08" db="UniProtKB">
        <authorList>
            <consortium name="RefSeq"/>
        </authorList>
    </citation>
    <scope>IDENTIFICATION</scope>
    <source>
        <tissue evidence="4">Muscle</tissue>
    </source>
</reference>
<dbReference type="InterPro" id="IPR032727">
    <property type="entry name" value="CLAMP"/>
</dbReference>
<feature type="coiled-coil region" evidence="1">
    <location>
        <begin position="311"/>
        <end position="346"/>
    </location>
</feature>
<dbReference type="CTD" id="90835"/>
<dbReference type="OrthoDB" id="425082at2759"/>
<dbReference type="PANTHER" id="PTHR28457:SF1">
    <property type="entry name" value="CILIA- AND FLAGELLA-ASSOCIATED PROTEIN 119"/>
    <property type="match status" value="1"/>
</dbReference>
<dbReference type="Pfam" id="PF14769">
    <property type="entry name" value="CLAMP"/>
    <property type="match status" value="1"/>
</dbReference>